<feature type="non-terminal residue" evidence="6">
    <location>
        <position position="366"/>
    </location>
</feature>
<dbReference type="EMBL" id="NCKU01000699">
    <property type="protein sequence ID" value="RWS14516.1"/>
    <property type="molecule type" value="Genomic_DNA"/>
</dbReference>
<dbReference type="STRING" id="1965070.A0A3S3R2N5"/>
<evidence type="ECO:0000256" key="2">
    <source>
        <dbReference type="ARBA" id="ARBA00023445"/>
    </source>
</evidence>
<evidence type="ECO:0000313" key="5">
    <source>
        <dbReference type="EMBL" id="RWS14516.1"/>
    </source>
</evidence>
<reference evidence="6 7" key="1">
    <citation type="journal article" date="2018" name="Gigascience">
        <title>Genomes of trombidid mites reveal novel predicted allergens and laterally-transferred genes associated with secondary metabolism.</title>
        <authorList>
            <person name="Dong X."/>
            <person name="Chaisiri K."/>
            <person name="Xia D."/>
            <person name="Armstrong S.D."/>
            <person name="Fang Y."/>
            <person name="Donnelly M.J."/>
            <person name="Kadowaki T."/>
            <person name="McGarry J.W."/>
            <person name="Darby A.C."/>
            <person name="Makepeace B.L."/>
        </authorList>
    </citation>
    <scope>NUCLEOTIDE SEQUENCE [LARGE SCALE GENOMIC DNA]</scope>
    <source>
        <strain evidence="6">UoL-WK</strain>
    </source>
</reference>
<evidence type="ECO:0000313" key="7">
    <source>
        <dbReference type="Proteomes" id="UP000285301"/>
    </source>
</evidence>
<dbReference type="Pfam" id="PF01370">
    <property type="entry name" value="Epimerase"/>
    <property type="match status" value="1"/>
</dbReference>
<keyword evidence="7" id="KW-1185">Reference proteome</keyword>
<evidence type="ECO:0000259" key="3">
    <source>
        <dbReference type="Pfam" id="PF01370"/>
    </source>
</evidence>
<dbReference type="FunFam" id="3.40.50.720:FF:000336">
    <property type="entry name" value="Aldehyde reductase"/>
    <property type="match status" value="1"/>
</dbReference>
<organism evidence="6 7">
    <name type="scientific">Dinothrombium tinctorium</name>
    <dbReference type="NCBI Taxonomy" id="1965070"/>
    <lineage>
        <taxon>Eukaryota</taxon>
        <taxon>Metazoa</taxon>
        <taxon>Ecdysozoa</taxon>
        <taxon>Arthropoda</taxon>
        <taxon>Chelicerata</taxon>
        <taxon>Arachnida</taxon>
        <taxon>Acari</taxon>
        <taxon>Acariformes</taxon>
        <taxon>Trombidiformes</taxon>
        <taxon>Prostigmata</taxon>
        <taxon>Anystina</taxon>
        <taxon>Parasitengona</taxon>
        <taxon>Trombidioidea</taxon>
        <taxon>Trombidiidae</taxon>
        <taxon>Dinothrombium</taxon>
    </lineage>
</organism>
<dbReference type="InterPro" id="IPR001509">
    <property type="entry name" value="Epimerase_deHydtase"/>
</dbReference>
<name>A0A3S3R2N5_9ACAR</name>
<dbReference type="Gene3D" id="3.40.50.720">
    <property type="entry name" value="NAD(P)-binding Rossmann-like Domain"/>
    <property type="match status" value="1"/>
</dbReference>
<accession>A0A3S3R2N5</accession>
<comment type="similarity">
    <text evidence="2">Belongs to the NAD(P)-dependent epimerase/dehydratase family. Dihydroflavonol-4-reductase subfamily.</text>
</comment>
<reference evidence="6" key="2">
    <citation type="submission" date="2018-11" db="EMBL/GenBank/DDBJ databases">
        <title>Trombidioid mite genomics.</title>
        <authorList>
            <person name="Dong X."/>
        </authorList>
    </citation>
    <scope>NUCLEOTIDE SEQUENCE</scope>
    <source>
        <strain evidence="6">UoL-WK</strain>
    </source>
</reference>
<dbReference type="Proteomes" id="UP000285301">
    <property type="component" value="Unassembled WGS sequence"/>
</dbReference>
<dbReference type="InterPro" id="IPR050425">
    <property type="entry name" value="NAD(P)_dehydrat-like"/>
</dbReference>
<dbReference type="OrthoDB" id="2735536at2759"/>
<evidence type="ECO:0000313" key="6">
    <source>
        <dbReference type="EMBL" id="RWS17540.1"/>
    </source>
</evidence>
<gene>
    <name evidence="4" type="ORF">B4U79_02948</name>
    <name evidence="5" type="ORF">B4U79_11223</name>
    <name evidence="6" type="ORF">B4U79_12148</name>
</gene>
<sequence length="366" mass="40504">MASDNDTSRASGYIASHVIKLLLEDGGYRVRATVRSLKDEEKVKSIKSAFADAKHELQLVEADLVAADSWNEAVKDVKYVIHVASPFPNSIPSNPDQLLKPAVDGTLNVLRACAESGTVKRVVVTSSICAVYDPSLPIPKENEESKTFNEENWTNGEDPHLDLYAKSKLMAEKAAWDYVKELPDGKKFELVVINPGLVFGPLIFNQMGTSLEMVKRLLDRSVPAVAKLSVNAADVRDVALAHIRALTVPEAAGNRHIIVTSNVMMKDIALILQKEFKPQGYHIPTMVVPNFVVWMNSLLDKSYKLVVPRLGRDYKFETKRMQEVLGITPTELEKTIIDTANSLIERGVVKKPKKARKTKEETGAGD</sequence>
<protein>
    <submittedName>
        <fullName evidence="6">Uncharacterized oxidoreductase-like protein</fullName>
    </submittedName>
</protein>
<dbReference type="CDD" id="cd05227">
    <property type="entry name" value="AR_SDR_e"/>
    <property type="match status" value="1"/>
</dbReference>
<dbReference type="GO" id="GO:0016616">
    <property type="term" value="F:oxidoreductase activity, acting on the CH-OH group of donors, NAD or NADP as acceptor"/>
    <property type="evidence" value="ECO:0007669"/>
    <property type="project" value="TreeGrafter"/>
</dbReference>
<dbReference type="EMBL" id="NCKU01000062">
    <property type="protein sequence ID" value="RWS17540.1"/>
    <property type="molecule type" value="Genomic_DNA"/>
</dbReference>
<keyword evidence="1" id="KW-0560">Oxidoreductase</keyword>
<comment type="caution">
    <text evidence="6">The sequence shown here is derived from an EMBL/GenBank/DDBJ whole genome shotgun (WGS) entry which is preliminary data.</text>
</comment>
<dbReference type="PANTHER" id="PTHR10366:SF564">
    <property type="entry name" value="STEROL-4-ALPHA-CARBOXYLATE 3-DEHYDROGENASE, DECARBOXYLATING"/>
    <property type="match status" value="1"/>
</dbReference>
<proteinExistence type="inferred from homology"/>
<dbReference type="SUPFAM" id="SSF51735">
    <property type="entry name" value="NAD(P)-binding Rossmann-fold domains"/>
    <property type="match status" value="1"/>
</dbReference>
<dbReference type="PANTHER" id="PTHR10366">
    <property type="entry name" value="NAD DEPENDENT EPIMERASE/DEHYDRATASE"/>
    <property type="match status" value="1"/>
</dbReference>
<evidence type="ECO:0000313" key="4">
    <source>
        <dbReference type="EMBL" id="RWS14510.1"/>
    </source>
</evidence>
<dbReference type="AlphaFoldDB" id="A0A3S3R2N5"/>
<dbReference type="EMBL" id="NCKU01000700">
    <property type="protein sequence ID" value="RWS14510.1"/>
    <property type="molecule type" value="Genomic_DNA"/>
</dbReference>
<dbReference type="InterPro" id="IPR036291">
    <property type="entry name" value="NAD(P)-bd_dom_sf"/>
</dbReference>
<feature type="domain" description="NAD-dependent epimerase/dehydratase" evidence="3">
    <location>
        <begin position="10"/>
        <end position="257"/>
    </location>
</feature>
<evidence type="ECO:0000256" key="1">
    <source>
        <dbReference type="ARBA" id="ARBA00023002"/>
    </source>
</evidence>